<reference evidence="4" key="1">
    <citation type="submission" date="2022-07" db="EMBL/GenBank/DDBJ databases">
        <authorList>
            <person name="Macas J."/>
            <person name="Novak P."/>
            <person name="Neumann P."/>
        </authorList>
    </citation>
    <scope>NUCLEOTIDE SEQUENCE</scope>
</reference>
<keyword evidence="1" id="KW-0175">Coiled coil</keyword>
<dbReference type="AlphaFoldDB" id="A0A9P1ECT7"/>
<name>A0A9P1ECT7_CUSEU</name>
<keyword evidence="5" id="KW-1185">Reference proteome</keyword>
<evidence type="ECO:0000256" key="1">
    <source>
        <dbReference type="SAM" id="Coils"/>
    </source>
</evidence>
<feature type="region of interest" description="Disordered" evidence="2">
    <location>
        <begin position="739"/>
        <end position="804"/>
    </location>
</feature>
<dbReference type="InterPro" id="IPR007321">
    <property type="entry name" value="Transposase_28"/>
</dbReference>
<accession>A0A9P1ECT7</accession>
<feature type="compositionally biased region" description="Basic and acidic residues" evidence="2">
    <location>
        <begin position="411"/>
        <end position="420"/>
    </location>
</feature>
<proteinExistence type="predicted"/>
<feature type="region of interest" description="Disordered" evidence="2">
    <location>
        <begin position="384"/>
        <end position="449"/>
    </location>
</feature>
<organism evidence="4 5">
    <name type="scientific">Cuscuta europaea</name>
    <name type="common">European dodder</name>
    <dbReference type="NCBI Taxonomy" id="41803"/>
    <lineage>
        <taxon>Eukaryota</taxon>
        <taxon>Viridiplantae</taxon>
        <taxon>Streptophyta</taxon>
        <taxon>Embryophyta</taxon>
        <taxon>Tracheophyta</taxon>
        <taxon>Spermatophyta</taxon>
        <taxon>Magnoliopsida</taxon>
        <taxon>eudicotyledons</taxon>
        <taxon>Gunneridae</taxon>
        <taxon>Pentapetalae</taxon>
        <taxon>asterids</taxon>
        <taxon>lamiids</taxon>
        <taxon>Solanales</taxon>
        <taxon>Convolvulaceae</taxon>
        <taxon>Cuscuteae</taxon>
        <taxon>Cuscuta</taxon>
        <taxon>Cuscuta subgen. Cuscuta</taxon>
    </lineage>
</organism>
<feature type="compositionally biased region" description="Acidic residues" evidence="2">
    <location>
        <begin position="783"/>
        <end position="804"/>
    </location>
</feature>
<feature type="domain" description="Transposase (putative) gypsy type" evidence="3">
    <location>
        <begin position="160"/>
        <end position="220"/>
    </location>
</feature>
<dbReference type="EMBL" id="CAMAPE010000035">
    <property type="protein sequence ID" value="CAH9097551.1"/>
    <property type="molecule type" value="Genomic_DNA"/>
</dbReference>
<comment type="caution">
    <text evidence="4">The sequence shown here is derived from an EMBL/GenBank/DDBJ whole genome shotgun (WGS) entry which is preliminary data.</text>
</comment>
<dbReference type="PANTHER" id="PTHR31099:SF28">
    <property type="entry name" value="F5J5.12"/>
    <property type="match status" value="1"/>
</dbReference>
<dbReference type="Proteomes" id="UP001152484">
    <property type="component" value="Unassembled WGS sequence"/>
</dbReference>
<protein>
    <recommendedName>
        <fullName evidence="3">Transposase (putative) gypsy type domain-containing protein</fullName>
    </recommendedName>
</protein>
<evidence type="ECO:0000313" key="5">
    <source>
        <dbReference type="Proteomes" id="UP001152484"/>
    </source>
</evidence>
<dbReference type="PANTHER" id="PTHR31099">
    <property type="entry name" value="OS06G0165300 PROTEIN"/>
    <property type="match status" value="1"/>
</dbReference>
<gene>
    <name evidence="4" type="ORF">CEURO_LOCUS13895</name>
</gene>
<evidence type="ECO:0000259" key="3">
    <source>
        <dbReference type="Pfam" id="PF04195"/>
    </source>
</evidence>
<feature type="compositionally biased region" description="Low complexity" evidence="2">
    <location>
        <begin position="387"/>
        <end position="401"/>
    </location>
</feature>
<sequence>MKSLNDDYYPYDDQPSTRSLDYEVLEEFEDEIERLSPYKSGEPVDEEGEDEESASSSKGEDVGASRVVDGASTSAVILCPRPVSAVKGAAKPKRVRRPKSGPGTSQLDLTNIFLIKLESSAADYLVAQMYVGPFGRVRAPRPTDHVLLPPPGYFGVYPMSFAKGLRFPLHPFITEYLDMVGLPPALLTPNNYSLMVGFLLRCEELGYRPTTALFMNLYQIGRGSHKNCAAYATLQQLPKKRSFTDLPTSIHGWKSKFVFVSIGESGTEFPSLGHTGRFNLHDPPKSSILDAQVEAFLEGGPRSVKDYITEYKMAALGFVWYYVYGDKEDDLQLWPRMTTTFEEADGPDLGIPAEADDFVMDRRSMMAIAKAKAAEEIASKAAEAARRTAAGGSGATADAAPKPAPSKKKRPATDGQKKLTEAGVSVSKKTKRAPSPSPATEAGTLTAPIVDDGGPVVDLTVADDAAPALPLVQEPRTKRAGKEIAGATYQKVVEYPVGGDVFNDLVPGHVVLAQAMPAKDRAYLKKLGDEKIYEGGMDLFVQSAFMLMESHKRQYWEIARLKGLEQKAASADEAVACLDWLREDAKALQAKADEAAAARDDALAKLEESKREFEESQRALEAEKRRSEEAVKAKAEAEAAAVRAADEAVEKFLAEGWKADERLPWCYEVVAARLESWGMNSPAGREYFSREMSVYYNLGQERMQRLLCRRLSRALKAMNYTSGWARRNLKLPKLMKDPEEQAKLPLSERESPIESSSLGEPDYTEFDFLDDATSAAAAAGQEAEADEGADEVEEPAADEGALEA</sequence>
<dbReference type="Pfam" id="PF04195">
    <property type="entry name" value="Transposase_28"/>
    <property type="match status" value="1"/>
</dbReference>
<feature type="region of interest" description="Disordered" evidence="2">
    <location>
        <begin position="1"/>
        <end position="20"/>
    </location>
</feature>
<feature type="compositionally biased region" description="Low complexity" evidence="2">
    <location>
        <begin position="771"/>
        <end position="782"/>
    </location>
</feature>
<feature type="coiled-coil region" evidence="1">
    <location>
        <begin position="578"/>
        <end position="640"/>
    </location>
</feature>
<dbReference type="OrthoDB" id="1321796at2759"/>
<evidence type="ECO:0000313" key="4">
    <source>
        <dbReference type="EMBL" id="CAH9097551.1"/>
    </source>
</evidence>
<feature type="compositionally biased region" description="Basic and acidic residues" evidence="2">
    <location>
        <begin position="739"/>
        <end position="752"/>
    </location>
</feature>
<feature type="compositionally biased region" description="Acidic residues" evidence="2">
    <location>
        <begin position="43"/>
        <end position="53"/>
    </location>
</feature>
<feature type="region of interest" description="Disordered" evidence="2">
    <location>
        <begin position="31"/>
        <end position="65"/>
    </location>
</feature>
<evidence type="ECO:0000256" key="2">
    <source>
        <dbReference type="SAM" id="MobiDB-lite"/>
    </source>
</evidence>